<evidence type="ECO:0000313" key="10">
    <source>
        <dbReference type="Proteomes" id="UP001200604"/>
    </source>
</evidence>
<reference evidence="9 10" key="1">
    <citation type="submission" date="2022-01" db="EMBL/GenBank/DDBJ databases">
        <title>Identification and Characterization of Corynebacterium sp.</title>
        <authorList>
            <person name="Luo Q."/>
            <person name="Qu P."/>
            <person name="Chen Q."/>
        </authorList>
    </citation>
    <scope>NUCLEOTIDE SEQUENCE [LARGE SCALE GENOMIC DNA]</scope>
    <source>
        <strain evidence="9 10">MC-12</strain>
    </source>
</reference>
<evidence type="ECO:0000256" key="4">
    <source>
        <dbReference type="ARBA" id="ARBA00022692"/>
    </source>
</evidence>
<protein>
    <recommendedName>
        <fullName evidence="7">TVP38/TMEM64 family membrane protein</fullName>
    </recommendedName>
</protein>
<comment type="caution">
    <text evidence="9">The sequence shown here is derived from an EMBL/GenBank/DDBJ whole genome shotgun (WGS) entry which is preliminary data.</text>
</comment>
<keyword evidence="4 7" id="KW-0812">Transmembrane</keyword>
<evidence type="ECO:0000259" key="8">
    <source>
        <dbReference type="Pfam" id="PF09335"/>
    </source>
</evidence>
<dbReference type="Pfam" id="PF09335">
    <property type="entry name" value="VTT_dom"/>
    <property type="match status" value="1"/>
</dbReference>
<gene>
    <name evidence="9" type="ORF">L3H44_03805</name>
</gene>
<evidence type="ECO:0000256" key="6">
    <source>
        <dbReference type="ARBA" id="ARBA00023136"/>
    </source>
</evidence>
<evidence type="ECO:0000256" key="3">
    <source>
        <dbReference type="ARBA" id="ARBA00022475"/>
    </source>
</evidence>
<evidence type="ECO:0000256" key="2">
    <source>
        <dbReference type="ARBA" id="ARBA00008640"/>
    </source>
</evidence>
<feature type="transmembrane region" description="Helical" evidence="7">
    <location>
        <begin position="260"/>
        <end position="278"/>
    </location>
</feature>
<dbReference type="InterPro" id="IPR015414">
    <property type="entry name" value="TMEM64"/>
</dbReference>
<comment type="subcellular location">
    <subcellularLocation>
        <location evidence="1 7">Cell membrane</location>
        <topology evidence="1 7">Multi-pass membrane protein</topology>
    </subcellularLocation>
</comment>
<evidence type="ECO:0000256" key="1">
    <source>
        <dbReference type="ARBA" id="ARBA00004651"/>
    </source>
</evidence>
<organism evidence="9 10">
    <name type="scientific">Corynebacterium parakroppenstedtii</name>
    <dbReference type="NCBI Taxonomy" id="2828363"/>
    <lineage>
        <taxon>Bacteria</taxon>
        <taxon>Bacillati</taxon>
        <taxon>Actinomycetota</taxon>
        <taxon>Actinomycetes</taxon>
        <taxon>Mycobacteriales</taxon>
        <taxon>Corynebacteriaceae</taxon>
        <taxon>Corynebacterium</taxon>
    </lineage>
</organism>
<dbReference type="InterPro" id="IPR032816">
    <property type="entry name" value="VTT_dom"/>
</dbReference>
<evidence type="ECO:0000256" key="5">
    <source>
        <dbReference type="ARBA" id="ARBA00022989"/>
    </source>
</evidence>
<keyword evidence="5 7" id="KW-1133">Transmembrane helix</keyword>
<keyword evidence="10" id="KW-1185">Reference proteome</keyword>
<sequence length="301" mass="32420">MSHNLGSPFLSTEQPEGRLADVMRRRDVVTQTCAQADPPGRRSRIHRAMTTTSRALAQFLNIIGVIIRDVCHGWLRWTRLNQVLSVIILVALGAALFVVPLPSVTTFRDWSVGAGWWFPFVFSAVYILATQFPIPRTVFTLSCGVLFGPLIGIGVALISTGCSALLSLLIVRRLGRDWVQSRLTHPAVDGVNAHLRRRGWLAVGSLRMIAAVPFSVLNYVCALSSINALPFTLATVVGSAPGTIATVLVGDAAAGQGSPLTILISVILFGVGLTGLIVDIARPPRASKDDTTIEKHENTRI</sequence>
<dbReference type="PANTHER" id="PTHR12677:SF59">
    <property type="entry name" value="GOLGI APPARATUS MEMBRANE PROTEIN TVP38-RELATED"/>
    <property type="match status" value="1"/>
</dbReference>
<dbReference type="PANTHER" id="PTHR12677">
    <property type="entry name" value="GOLGI APPARATUS MEMBRANE PROTEIN TVP38-RELATED"/>
    <property type="match status" value="1"/>
</dbReference>
<dbReference type="Proteomes" id="UP001200604">
    <property type="component" value="Unassembled WGS sequence"/>
</dbReference>
<dbReference type="EMBL" id="JAKJKU010000001">
    <property type="protein sequence ID" value="MCF6773538.1"/>
    <property type="molecule type" value="Genomic_DNA"/>
</dbReference>
<evidence type="ECO:0000313" key="9">
    <source>
        <dbReference type="EMBL" id="MCF6773538.1"/>
    </source>
</evidence>
<feature type="transmembrane region" description="Helical" evidence="7">
    <location>
        <begin position="83"/>
        <end position="102"/>
    </location>
</feature>
<comment type="caution">
    <text evidence="7">Lacks conserved residue(s) required for the propagation of feature annotation.</text>
</comment>
<comment type="similarity">
    <text evidence="2 7">Belongs to the TVP38/TMEM64 family.</text>
</comment>
<feature type="transmembrane region" description="Helical" evidence="7">
    <location>
        <begin position="146"/>
        <end position="171"/>
    </location>
</feature>
<feature type="transmembrane region" description="Helical" evidence="7">
    <location>
        <begin position="114"/>
        <end position="134"/>
    </location>
</feature>
<dbReference type="RefSeq" id="WP_236881205.1">
    <property type="nucleotide sequence ID" value="NZ_JAKJKU010000001.1"/>
</dbReference>
<proteinExistence type="inferred from homology"/>
<name>A0ABS9HI58_9CORY</name>
<evidence type="ECO:0000256" key="7">
    <source>
        <dbReference type="RuleBase" id="RU366058"/>
    </source>
</evidence>
<keyword evidence="6 7" id="KW-0472">Membrane</keyword>
<feature type="domain" description="VTT" evidence="8">
    <location>
        <begin position="134"/>
        <end position="251"/>
    </location>
</feature>
<accession>A0ABS9HI58</accession>
<keyword evidence="3 7" id="KW-1003">Cell membrane</keyword>